<evidence type="ECO:0000256" key="5">
    <source>
        <dbReference type="ARBA" id="ARBA00022857"/>
    </source>
</evidence>
<keyword evidence="6" id="KW-0560">Oxidoreductase</keyword>
<dbReference type="SUPFAM" id="SSF55469">
    <property type="entry name" value="FMN-dependent nitroreductase-like"/>
    <property type="match status" value="1"/>
</dbReference>
<dbReference type="PANTHER" id="PTHR43821">
    <property type="entry name" value="NAD(P)H NITROREDUCTASE YDJA-RELATED"/>
    <property type="match status" value="1"/>
</dbReference>
<dbReference type="RefSeq" id="WP_103914142.1">
    <property type="nucleotide sequence ID" value="NZ_FNUS01000005.1"/>
</dbReference>
<dbReference type="InterPro" id="IPR029479">
    <property type="entry name" value="Nitroreductase"/>
</dbReference>
<comment type="cofactor">
    <cofactor evidence="1">
        <name>FMN</name>
        <dbReference type="ChEBI" id="CHEBI:58210"/>
    </cofactor>
</comment>
<dbReference type="Pfam" id="PF00881">
    <property type="entry name" value="Nitroreductase"/>
    <property type="match status" value="1"/>
</dbReference>
<evidence type="ECO:0000259" key="8">
    <source>
        <dbReference type="Pfam" id="PF00881"/>
    </source>
</evidence>
<evidence type="ECO:0000256" key="1">
    <source>
        <dbReference type="ARBA" id="ARBA00001917"/>
    </source>
</evidence>
<keyword evidence="10" id="KW-1185">Reference proteome</keyword>
<dbReference type="Proteomes" id="UP000236738">
    <property type="component" value="Unassembled WGS sequence"/>
</dbReference>
<accession>A0A1H6A128</accession>
<evidence type="ECO:0000256" key="4">
    <source>
        <dbReference type="ARBA" id="ARBA00022643"/>
    </source>
</evidence>
<evidence type="ECO:0000313" key="10">
    <source>
        <dbReference type="Proteomes" id="UP000236738"/>
    </source>
</evidence>
<evidence type="ECO:0000256" key="2">
    <source>
        <dbReference type="ARBA" id="ARBA00007118"/>
    </source>
</evidence>
<dbReference type="AlphaFoldDB" id="A0A1H6A128"/>
<keyword evidence="4" id="KW-0288">FMN</keyword>
<feature type="domain" description="Nitroreductase" evidence="8">
    <location>
        <begin position="11"/>
        <end position="168"/>
    </location>
</feature>
<evidence type="ECO:0000313" key="9">
    <source>
        <dbReference type="EMBL" id="SEG41657.1"/>
    </source>
</evidence>
<dbReference type="PANTHER" id="PTHR43821:SF1">
    <property type="entry name" value="NAD(P)H NITROREDUCTASE YDJA-RELATED"/>
    <property type="match status" value="1"/>
</dbReference>
<dbReference type="GO" id="GO:0016491">
    <property type="term" value="F:oxidoreductase activity"/>
    <property type="evidence" value="ECO:0007669"/>
    <property type="project" value="UniProtKB-KW"/>
</dbReference>
<dbReference type="InterPro" id="IPR000415">
    <property type="entry name" value="Nitroreductase-like"/>
</dbReference>
<dbReference type="InterPro" id="IPR052530">
    <property type="entry name" value="NAD(P)H_nitroreductase"/>
</dbReference>
<name>A0A1H6A128_9FLAO</name>
<keyword evidence="3" id="KW-0285">Flavoprotein</keyword>
<reference evidence="10" key="1">
    <citation type="submission" date="2016-10" db="EMBL/GenBank/DDBJ databases">
        <authorList>
            <person name="Varghese N."/>
            <person name="Submissions S."/>
        </authorList>
    </citation>
    <scope>NUCLEOTIDE SEQUENCE [LARGE SCALE GENOMIC DNA]</scope>
    <source>
        <strain evidence="10">DSM 21580</strain>
    </source>
</reference>
<organism evidence="9 10">
    <name type="scientific">Halpernia humi</name>
    <dbReference type="NCBI Taxonomy" id="493375"/>
    <lineage>
        <taxon>Bacteria</taxon>
        <taxon>Pseudomonadati</taxon>
        <taxon>Bacteroidota</taxon>
        <taxon>Flavobacteriia</taxon>
        <taxon>Flavobacteriales</taxon>
        <taxon>Weeksellaceae</taxon>
        <taxon>Chryseobacterium group</taxon>
        <taxon>Halpernia</taxon>
    </lineage>
</organism>
<evidence type="ECO:0000256" key="7">
    <source>
        <dbReference type="ARBA" id="ARBA00023027"/>
    </source>
</evidence>
<evidence type="ECO:0000256" key="3">
    <source>
        <dbReference type="ARBA" id="ARBA00022630"/>
    </source>
</evidence>
<evidence type="ECO:0000256" key="6">
    <source>
        <dbReference type="ARBA" id="ARBA00023002"/>
    </source>
</evidence>
<dbReference type="OrthoDB" id="9804207at2"/>
<dbReference type="InterPro" id="IPR026021">
    <property type="entry name" value="YdjA-like"/>
</dbReference>
<dbReference type="EMBL" id="FNUS01000005">
    <property type="protein sequence ID" value="SEG41657.1"/>
    <property type="molecule type" value="Genomic_DNA"/>
</dbReference>
<sequence length="172" mass="19992">MEEIEILKKIIENRKSYYPKDFLQEEIDEEIIDQILYSAQFAPNHKKTKPWRFKIFQNLDKDVLGEEMAELYKNGTTKENFLEKKYLEIQEKVKKSAAVIAISVNFSGLLPEWEEIAATAMAVQNMYLTCTALQIGCYWSTPAVKDELGKFLELEENQKCIGLFYVGKIAVY</sequence>
<comment type="similarity">
    <text evidence="2">Belongs to the nitroreductase family.</text>
</comment>
<keyword evidence="5" id="KW-0521">NADP</keyword>
<gene>
    <name evidence="9" type="ORF">SAMN05421847_2276</name>
</gene>
<dbReference type="Gene3D" id="3.40.109.10">
    <property type="entry name" value="NADH Oxidase"/>
    <property type="match status" value="1"/>
</dbReference>
<proteinExistence type="inferred from homology"/>
<keyword evidence="7" id="KW-0520">NAD</keyword>
<protein>
    <submittedName>
        <fullName evidence="9">Nitroreductase</fullName>
    </submittedName>
</protein>
<dbReference type="CDD" id="cd02135">
    <property type="entry name" value="YdjA-like"/>
    <property type="match status" value="1"/>
</dbReference>